<comment type="caution">
    <text evidence="2">The sequence shown here is derived from an EMBL/GenBank/DDBJ whole genome shotgun (WGS) entry which is preliminary data.</text>
</comment>
<evidence type="ECO:0000256" key="1">
    <source>
        <dbReference type="SAM" id="MobiDB-lite"/>
    </source>
</evidence>
<name>X1K7K7_9ZZZZ</name>
<feature type="region of interest" description="Disordered" evidence="1">
    <location>
        <begin position="1"/>
        <end position="37"/>
    </location>
</feature>
<organism evidence="2">
    <name type="scientific">marine sediment metagenome</name>
    <dbReference type="NCBI Taxonomy" id="412755"/>
    <lineage>
        <taxon>unclassified sequences</taxon>
        <taxon>metagenomes</taxon>
        <taxon>ecological metagenomes</taxon>
    </lineage>
</organism>
<gene>
    <name evidence="2" type="ORF">S03H2_64355</name>
</gene>
<accession>X1K7K7</accession>
<feature type="non-terminal residue" evidence="2">
    <location>
        <position position="1"/>
    </location>
</feature>
<reference evidence="2" key="1">
    <citation type="journal article" date="2014" name="Front. Microbiol.">
        <title>High frequency of phylogenetically diverse reductive dehalogenase-homologous genes in deep subseafloor sedimentary metagenomes.</title>
        <authorList>
            <person name="Kawai M."/>
            <person name="Futagami T."/>
            <person name="Toyoda A."/>
            <person name="Takaki Y."/>
            <person name="Nishi S."/>
            <person name="Hori S."/>
            <person name="Arai W."/>
            <person name="Tsubouchi T."/>
            <person name="Morono Y."/>
            <person name="Uchiyama I."/>
            <person name="Ito T."/>
            <person name="Fujiyama A."/>
            <person name="Inagaki F."/>
            <person name="Takami H."/>
        </authorList>
    </citation>
    <scope>NUCLEOTIDE SEQUENCE</scope>
    <source>
        <strain evidence="2">Expedition CK06-06</strain>
    </source>
</reference>
<protein>
    <submittedName>
        <fullName evidence="2">Uncharacterized protein</fullName>
    </submittedName>
</protein>
<feature type="compositionally biased region" description="Basic and acidic residues" evidence="1">
    <location>
        <begin position="9"/>
        <end position="19"/>
    </location>
</feature>
<sequence>IQAQPSAKKKGEDKIKKPEGGGAKLEGNIVDLRSSNT</sequence>
<proteinExistence type="predicted"/>
<dbReference type="AlphaFoldDB" id="X1K7K7"/>
<dbReference type="EMBL" id="BARU01041795">
    <property type="protein sequence ID" value="GAH78068.1"/>
    <property type="molecule type" value="Genomic_DNA"/>
</dbReference>
<evidence type="ECO:0000313" key="2">
    <source>
        <dbReference type="EMBL" id="GAH78068.1"/>
    </source>
</evidence>